<proteinExistence type="predicted"/>
<evidence type="ECO:0000256" key="2">
    <source>
        <dbReference type="ARBA" id="ARBA00022737"/>
    </source>
</evidence>
<accession>A0A5M3W801</accession>
<dbReference type="InterPro" id="IPR036322">
    <property type="entry name" value="WD40_repeat_dom_sf"/>
</dbReference>
<feature type="chain" id="PRO_5024390099" description="WD40 repeat domain-containing protein" evidence="4">
    <location>
        <begin position="22"/>
        <end position="607"/>
    </location>
</feature>
<protein>
    <recommendedName>
        <fullName evidence="7">WD40 repeat domain-containing protein</fullName>
    </recommendedName>
</protein>
<dbReference type="InterPro" id="IPR001680">
    <property type="entry name" value="WD40_rpt"/>
</dbReference>
<dbReference type="RefSeq" id="WP_155341228.1">
    <property type="nucleotide sequence ID" value="NZ_BAAABN010000094.1"/>
</dbReference>
<organism evidence="5 6">
    <name type="scientific">Acrocarpospora corrugata</name>
    <dbReference type="NCBI Taxonomy" id="35763"/>
    <lineage>
        <taxon>Bacteria</taxon>
        <taxon>Bacillati</taxon>
        <taxon>Actinomycetota</taxon>
        <taxon>Actinomycetes</taxon>
        <taxon>Streptosporangiales</taxon>
        <taxon>Streptosporangiaceae</taxon>
        <taxon>Acrocarpospora</taxon>
    </lineage>
</organism>
<keyword evidence="4" id="KW-0732">Signal</keyword>
<evidence type="ECO:0000256" key="4">
    <source>
        <dbReference type="SAM" id="SignalP"/>
    </source>
</evidence>
<dbReference type="Proteomes" id="UP000334990">
    <property type="component" value="Unassembled WGS sequence"/>
</dbReference>
<evidence type="ECO:0000313" key="5">
    <source>
        <dbReference type="EMBL" id="GES05197.1"/>
    </source>
</evidence>
<dbReference type="Pfam" id="PF00400">
    <property type="entry name" value="WD40"/>
    <property type="match status" value="1"/>
</dbReference>
<dbReference type="AlphaFoldDB" id="A0A5M3W801"/>
<dbReference type="EMBL" id="BLAD01000095">
    <property type="protein sequence ID" value="GES05197.1"/>
    <property type="molecule type" value="Genomic_DNA"/>
</dbReference>
<dbReference type="InterPro" id="IPR019775">
    <property type="entry name" value="WD40_repeat_CS"/>
</dbReference>
<evidence type="ECO:0000313" key="6">
    <source>
        <dbReference type="Proteomes" id="UP000334990"/>
    </source>
</evidence>
<evidence type="ECO:0000256" key="3">
    <source>
        <dbReference type="PROSITE-ProRule" id="PRU00221"/>
    </source>
</evidence>
<evidence type="ECO:0000256" key="1">
    <source>
        <dbReference type="ARBA" id="ARBA00022574"/>
    </source>
</evidence>
<keyword evidence="1 3" id="KW-0853">WD repeat</keyword>
<comment type="caution">
    <text evidence="5">The sequence shown here is derived from an EMBL/GenBank/DDBJ whole genome shotgun (WGS) entry which is preliminary data.</text>
</comment>
<dbReference type="PANTHER" id="PTHR19848">
    <property type="entry name" value="WD40 REPEAT PROTEIN"/>
    <property type="match status" value="1"/>
</dbReference>
<feature type="repeat" description="WD" evidence="3">
    <location>
        <begin position="526"/>
        <end position="569"/>
    </location>
</feature>
<name>A0A5M3W801_9ACTN</name>
<dbReference type="InterPro" id="IPR015943">
    <property type="entry name" value="WD40/YVTN_repeat-like_dom_sf"/>
</dbReference>
<feature type="repeat" description="WD" evidence="3">
    <location>
        <begin position="288"/>
        <end position="309"/>
    </location>
</feature>
<sequence>MKKLLIVVCLLVLGVSPGASAAVVVPAWPYPEKDCAERARTAPPDGFGAPVVFGGDEHTNITGVAFGRFRGRSVAVSTGQEGTMRMWGLPGLTPIGEPVKSATIVSGGGLVLDPEPEPTGRLNGRPVRVTADDRLRVLDAGTGREVGPVVELGEDNSVLGMVVFPMGGTLVAAIADTGGDECRCADQLDLRDLASGELVGAIDGHFSTVRAATVDGALVLVTVNTGFDPGAEGGPRRSGSVSIWNPVTRAEIARLPGNPPPPVVEDSASSNTEVRLAVGTMDGEPVALTGGFDNTLRLWDLTTAAPIAATRPNGHVNEVGTFTVGEQDGRRVVVSVSVNGTLLMWDLVTGARLGMPVFQPDWRPASTEMPERPPLLLDGSPVRVDAEPTGQGVVQRLLPLMSGWVVPFGDGFAAISGQSGWIRLRDLATREHIGTAIRVTGPNPLSQVTLAELGGRPVLIDVREWMTLWDLYTGRRIGTIPDVRSSGHRNAPPAVGHARCTTVALTGSDTGVRVWDLRTGRELFRLTGHGGRVHQIRYGTIGDLPIAVTAGEDGTARVWNLADGKQIGAPIAVGFRYGMIQLTYWEGRTLLIGAGRDERVRRWDLGR</sequence>
<dbReference type="PROSITE" id="PS00678">
    <property type="entry name" value="WD_REPEATS_1"/>
    <property type="match status" value="1"/>
</dbReference>
<dbReference type="Gene3D" id="2.130.10.10">
    <property type="entry name" value="YVTN repeat-like/Quinoprotein amine dehydrogenase"/>
    <property type="match status" value="3"/>
</dbReference>
<dbReference type="OrthoDB" id="218695at2"/>
<dbReference type="SUPFAM" id="SSF50978">
    <property type="entry name" value="WD40 repeat-like"/>
    <property type="match status" value="2"/>
</dbReference>
<gene>
    <name evidence="5" type="ORF">Acor_72650</name>
</gene>
<feature type="signal peptide" evidence="4">
    <location>
        <begin position="1"/>
        <end position="21"/>
    </location>
</feature>
<dbReference type="PANTHER" id="PTHR19848:SF8">
    <property type="entry name" value="F-BOX AND WD REPEAT DOMAIN CONTAINING 7"/>
    <property type="match status" value="1"/>
</dbReference>
<keyword evidence="2" id="KW-0677">Repeat</keyword>
<reference evidence="5 6" key="1">
    <citation type="submission" date="2019-10" db="EMBL/GenBank/DDBJ databases">
        <title>Whole genome shotgun sequence of Acrocarpospora corrugata NBRC 13972.</title>
        <authorList>
            <person name="Ichikawa N."/>
            <person name="Kimura A."/>
            <person name="Kitahashi Y."/>
            <person name="Komaki H."/>
            <person name="Oguchi A."/>
        </authorList>
    </citation>
    <scope>NUCLEOTIDE SEQUENCE [LARGE SCALE GENOMIC DNA]</scope>
    <source>
        <strain evidence="5 6">NBRC 13972</strain>
    </source>
</reference>
<evidence type="ECO:0008006" key="7">
    <source>
        <dbReference type="Google" id="ProtNLM"/>
    </source>
</evidence>
<keyword evidence="6" id="KW-1185">Reference proteome</keyword>
<dbReference type="SMART" id="SM00320">
    <property type="entry name" value="WD40"/>
    <property type="match status" value="5"/>
</dbReference>
<dbReference type="PROSITE" id="PS50082">
    <property type="entry name" value="WD_REPEATS_2"/>
    <property type="match status" value="2"/>
</dbReference>